<keyword evidence="11" id="KW-0407">Ion channel</keyword>
<keyword evidence="5" id="KW-0631">Potassium channel</keyword>
<accession>A0ABP0M1L6</accession>
<evidence type="ECO:0000256" key="5">
    <source>
        <dbReference type="ARBA" id="ARBA00022826"/>
    </source>
</evidence>
<comment type="subcellular location">
    <subcellularLocation>
        <location evidence="1">Membrane</location>
        <topology evidence="1">Multi-pass membrane protein</topology>
    </subcellularLocation>
</comment>
<name>A0ABP0M1L6_9DINO</name>
<evidence type="ECO:0000256" key="11">
    <source>
        <dbReference type="ARBA" id="ARBA00023303"/>
    </source>
</evidence>
<feature type="region of interest" description="Disordered" evidence="13">
    <location>
        <begin position="948"/>
        <end position="984"/>
    </location>
</feature>
<comment type="caution">
    <text evidence="16">The sequence shown here is derived from an EMBL/GenBank/DDBJ whole genome shotgun (WGS) entry which is preliminary data.</text>
</comment>
<keyword evidence="2" id="KW-0813">Transport</keyword>
<evidence type="ECO:0000256" key="7">
    <source>
        <dbReference type="ARBA" id="ARBA00022958"/>
    </source>
</evidence>
<dbReference type="Pfam" id="PF00520">
    <property type="entry name" value="Ion_trans"/>
    <property type="match status" value="1"/>
</dbReference>
<evidence type="ECO:0000256" key="2">
    <source>
        <dbReference type="ARBA" id="ARBA00022448"/>
    </source>
</evidence>
<evidence type="ECO:0000256" key="13">
    <source>
        <dbReference type="SAM" id="MobiDB-lite"/>
    </source>
</evidence>
<dbReference type="PANTHER" id="PTHR11537">
    <property type="entry name" value="VOLTAGE-GATED POTASSIUM CHANNEL"/>
    <property type="match status" value="1"/>
</dbReference>
<keyword evidence="10 14" id="KW-0472">Membrane</keyword>
<dbReference type="SUPFAM" id="SSF81324">
    <property type="entry name" value="Voltage-gated potassium channels"/>
    <property type="match status" value="1"/>
</dbReference>
<dbReference type="EMBL" id="CAXAMN010014714">
    <property type="protein sequence ID" value="CAK9044094.1"/>
    <property type="molecule type" value="Genomic_DNA"/>
</dbReference>
<dbReference type="InterPro" id="IPR005821">
    <property type="entry name" value="Ion_trans_dom"/>
</dbReference>
<evidence type="ECO:0000256" key="4">
    <source>
        <dbReference type="ARBA" id="ARBA00022692"/>
    </source>
</evidence>
<feature type="compositionally biased region" description="Basic and acidic residues" evidence="13">
    <location>
        <begin position="477"/>
        <end position="496"/>
    </location>
</feature>
<feature type="compositionally biased region" description="Pro residues" evidence="13">
    <location>
        <begin position="428"/>
        <end position="437"/>
    </location>
</feature>
<feature type="region of interest" description="Disordered" evidence="13">
    <location>
        <begin position="422"/>
        <end position="529"/>
    </location>
</feature>
<evidence type="ECO:0000256" key="3">
    <source>
        <dbReference type="ARBA" id="ARBA00022538"/>
    </source>
</evidence>
<organism evidence="16 17">
    <name type="scientific">Durusdinium trenchii</name>
    <dbReference type="NCBI Taxonomy" id="1381693"/>
    <lineage>
        <taxon>Eukaryota</taxon>
        <taxon>Sar</taxon>
        <taxon>Alveolata</taxon>
        <taxon>Dinophyceae</taxon>
        <taxon>Suessiales</taxon>
        <taxon>Symbiodiniaceae</taxon>
        <taxon>Durusdinium</taxon>
    </lineage>
</organism>
<dbReference type="Proteomes" id="UP001642484">
    <property type="component" value="Unassembled WGS sequence"/>
</dbReference>
<dbReference type="InterPro" id="IPR028325">
    <property type="entry name" value="VG_K_chnl"/>
</dbReference>
<feature type="transmembrane region" description="Helical" evidence="14">
    <location>
        <begin position="668"/>
        <end position="690"/>
    </location>
</feature>
<evidence type="ECO:0000256" key="10">
    <source>
        <dbReference type="ARBA" id="ARBA00023136"/>
    </source>
</evidence>
<sequence length="1011" mass="112962">MRGGELFRQLRDLVDVAEDTGTVTVSKCLLQNDHGQLFWSLNVTAVLNGSTKSLSAMGEEALRRLLEARLRPNGPSSWAEALAYEATRADPLAVLFEALQLDSRLRHHRRALLAPEKAEVVRSVAGELQRAVKEANSPPWCTALLKEMASCLLDLHQESLRGSMSCTFCGNALSPEESFCRRCGRRNEAGARGPPGRRPVPLQTDVKLGALLRSGSSKEILERLVWLHEQEPSLGDQITLALAAALPRLNIMRLLVFGRVLHELFKPEDGSPSARHITQELHPQRRAALTSAVTRAVLASDLNSLPYELEEQVEDLRLSPYLSDPERHALLELMVAPCEARDLRDPDRWRDRELERPRDRATLTRGVAAPGPGRGAELRALRRAPARMVEPAPAQARLRRPRASETYGFGYLPGMAFEDYEELDPRPTSRPPSLPPSPREEFFLPDSYSRFRGLRTDSPRPSLQRAASAFQRLAEAAQRERGYADKSGSDPDEKAYPFDARQTEEEENANATVSAPPEDTTETPSRRNLVTKSQSFLRARLSMPDRIEISRMREEYLQRKPGYCFSARHQPLRVEIYLLLEEPTSSRSAKMLSIVVFVCIILSIALFMLETMPELKDVPDEFWVASECFFTIVFMVEYMTRLLVCDVSGVSAWAFIRTPMNIVDVVAVLPFFVILALSNVGKAIGFIRAVRLVRLFRIFKLGRYSTGLKMMMVALGNSGQALSVLVFFLGIGCVLFSSMVYHLEKLSCPDQTNFNTTELSTYKEECTDKLRRVSQYGLCCNEQNVPLEFPSILSTFWWTIVTMSTVGYGDIAPRTPPGKLAGAVTMCSGILLFALPIALIGSRFQEAYNMAVSRDSPSLQVRKRSKDRDEPPFKIMSTRLRLLRFSNTSMTRLAKELSKELEEASEMQEDIRMFERAEKELQKEVLKSGLQVVSRLQFHVDAAKVGATTTASSAPSGGLAEGRSNAAPASPPLPEVVLPHQPMVEPDREVVVPDRSRLGKMVSFDVPRQGG</sequence>
<feature type="coiled-coil region" evidence="12">
    <location>
        <begin position="887"/>
        <end position="924"/>
    </location>
</feature>
<keyword evidence="9" id="KW-0406">Ion transport</keyword>
<feature type="transmembrane region" description="Helical" evidence="14">
    <location>
        <begin position="629"/>
        <end position="656"/>
    </location>
</feature>
<dbReference type="InterPro" id="IPR027359">
    <property type="entry name" value="Volt_channel_dom_sf"/>
</dbReference>
<keyword evidence="3" id="KW-0633">Potassium transport</keyword>
<evidence type="ECO:0000313" key="16">
    <source>
        <dbReference type="EMBL" id="CAK9044094.1"/>
    </source>
</evidence>
<keyword evidence="8 14" id="KW-1133">Transmembrane helix</keyword>
<keyword evidence="6" id="KW-0851">Voltage-gated channel</keyword>
<keyword evidence="12" id="KW-0175">Coiled coil</keyword>
<feature type="transmembrane region" description="Helical" evidence="14">
    <location>
        <begin position="591"/>
        <end position="609"/>
    </location>
</feature>
<evidence type="ECO:0000259" key="15">
    <source>
        <dbReference type="Pfam" id="PF00520"/>
    </source>
</evidence>
<evidence type="ECO:0000313" key="17">
    <source>
        <dbReference type="Proteomes" id="UP001642484"/>
    </source>
</evidence>
<reference evidence="16 17" key="1">
    <citation type="submission" date="2024-02" db="EMBL/GenBank/DDBJ databases">
        <authorList>
            <person name="Chen Y."/>
            <person name="Shah S."/>
            <person name="Dougan E. K."/>
            <person name="Thang M."/>
            <person name="Chan C."/>
        </authorList>
    </citation>
    <scope>NUCLEOTIDE SEQUENCE [LARGE SCALE GENOMIC DNA]</scope>
</reference>
<dbReference type="Gene3D" id="1.20.120.350">
    <property type="entry name" value="Voltage-gated potassium channels. Chain C"/>
    <property type="match status" value="1"/>
</dbReference>
<evidence type="ECO:0000256" key="8">
    <source>
        <dbReference type="ARBA" id="ARBA00022989"/>
    </source>
</evidence>
<dbReference type="PRINTS" id="PR00169">
    <property type="entry name" value="KCHANNEL"/>
</dbReference>
<evidence type="ECO:0000256" key="1">
    <source>
        <dbReference type="ARBA" id="ARBA00004141"/>
    </source>
</evidence>
<keyword evidence="7" id="KW-0630">Potassium</keyword>
<feature type="transmembrane region" description="Helical" evidence="14">
    <location>
        <begin position="711"/>
        <end position="737"/>
    </location>
</feature>
<evidence type="ECO:0000256" key="6">
    <source>
        <dbReference type="ARBA" id="ARBA00022882"/>
    </source>
</evidence>
<feature type="transmembrane region" description="Helical" evidence="14">
    <location>
        <begin position="820"/>
        <end position="840"/>
    </location>
</feature>
<keyword evidence="4 14" id="KW-0812">Transmembrane</keyword>
<gene>
    <name evidence="16" type="ORF">CCMP2556_LOCUS23258</name>
</gene>
<keyword evidence="17" id="KW-1185">Reference proteome</keyword>
<evidence type="ECO:0000256" key="12">
    <source>
        <dbReference type="SAM" id="Coils"/>
    </source>
</evidence>
<protein>
    <recommendedName>
        <fullName evidence="15">Ion transport domain-containing protein</fullName>
    </recommendedName>
</protein>
<dbReference type="Gene3D" id="1.10.287.70">
    <property type="match status" value="1"/>
</dbReference>
<dbReference type="PANTHER" id="PTHR11537:SF254">
    <property type="entry name" value="POTASSIUM VOLTAGE-GATED CHANNEL PROTEIN SHAB"/>
    <property type="match status" value="1"/>
</dbReference>
<evidence type="ECO:0000256" key="14">
    <source>
        <dbReference type="SAM" id="Phobius"/>
    </source>
</evidence>
<feature type="domain" description="Ion transport" evidence="15">
    <location>
        <begin position="591"/>
        <end position="849"/>
    </location>
</feature>
<evidence type="ECO:0000256" key="9">
    <source>
        <dbReference type="ARBA" id="ARBA00023065"/>
    </source>
</evidence>
<proteinExistence type="predicted"/>